<evidence type="ECO:0000313" key="1">
    <source>
        <dbReference type="EMBL" id="KAG9441094.1"/>
    </source>
</evidence>
<gene>
    <name evidence="1" type="ORF">H6P81_016948</name>
</gene>
<sequence>MATVAVKTGNPGASLTKEKKEMAEKTGQPLCSILNEDNKEKTVEEGGHYSGLLEVLKFDEQLLNDMKSGIVPFVEESPSITIYQVPESIGRVDEKAYTTRYRSLAIHFPFSWETSFGLERELEKQLLHITKLLGSRSPVQQLTPCACSFTCSDEVIVTVHMKPGSGCLYFQFENTAEGGRSYGRKGRSGRRREGVHMWLRVTRWGP</sequence>
<dbReference type="Proteomes" id="UP000825729">
    <property type="component" value="Unassembled WGS sequence"/>
</dbReference>
<reference evidence="1 2" key="1">
    <citation type="submission" date="2021-07" db="EMBL/GenBank/DDBJ databases">
        <title>The Aristolochia fimbriata genome: insights into angiosperm evolution, floral development and chemical biosynthesis.</title>
        <authorList>
            <person name="Jiao Y."/>
        </authorList>
    </citation>
    <scope>NUCLEOTIDE SEQUENCE [LARGE SCALE GENOMIC DNA]</scope>
    <source>
        <strain evidence="1">IBCAS-2021</strain>
        <tissue evidence="1">Leaf</tissue>
    </source>
</reference>
<keyword evidence="2" id="KW-1185">Reference proteome</keyword>
<protein>
    <submittedName>
        <fullName evidence="1">Uncharacterized protein</fullName>
    </submittedName>
</protein>
<proteinExistence type="predicted"/>
<evidence type="ECO:0000313" key="2">
    <source>
        <dbReference type="Proteomes" id="UP000825729"/>
    </source>
</evidence>
<organism evidence="1 2">
    <name type="scientific">Aristolochia fimbriata</name>
    <name type="common">White veined hardy Dutchman's pipe vine</name>
    <dbReference type="NCBI Taxonomy" id="158543"/>
    <lineage>
        <taxon>Eukaryota</taxon>
        <taxon>Viridiplantae</taxon>
        <taxon>Streptophyta</taxon>
        <taxon>Embryophyta</taxon>
        <taxon>Tracheophyta</taxon>
        <taxon>Spermatophyta</taxon>
        <taxon>Magnoliopsida</taxon>
        <taxon>Magnoliidae</taxon>
        <taxon>Piperales</taxon>
        <taxon>Aristolochiaceae</taxon>
        <taxon>Aristolochia</taxon>
    </lineage>
</organism>
<name>A0AAV7DX65_ARIFI</name>
<comment type="caution">
    <text evidence="1">The sequence shown here is derived from an EMBL/GenBank/DDBJ whole genome shotgun (WGS) entry which is preliminary data.</text>
</comment>
<dbReference type="EMBL" id="JAINDJ010000007">
    <property type="protein sequence ID" value="KAG9441094.1"/>
    <property type="molecule type" value="Genomic_DNA"/>
</dbReference>
<accession>A0AAV7DX65</accession>
<dbReference type="AlphaFoldDB" id="A0AAV7DX65"/>